<name>A0A516ZBI3_9STRA</name>
<protein>
    <submittedName>
        <fullName evidence="2">Uncharacterized protein</fullName>
    </submittedName>
</protein>
<keyword evidence="1" id="KW-1133">Transmembrane helix</keyword>
<gene>
    <name evidence="2" type="primary">ORF1</name>
</gene>
<keyword evidence="2" id="KW-0934">Plastid</keyword>
<reference evidence="2" key="1">
    <citation type="journal article" date="2019" name="PLoS ONE">
        <title>Extensive chloroplast genome rearrangement amongst three closely related Halamphora spp. (Bacillariophyceae), and evidence for rapid evolution as compared to land plants.</title>
        <authorList>
            <person name="Hamsher S.E."/>
            <person name="Keepers K.G."/>
            <person name="Pogoda C.S."/>
            <person name="Stepanek J.G."/>
            <person name="Kane N.C."/>
            <person name="Kociolek J.P."/>
        </authorList>
    </citation>
    <scope>NUCLEOTIDE SEQUENCE</scope>
</reference>
<dbReference type="RefSeq" id="YP_009686207.1">
    <property type="nucleotide sequence ID" value="NC_044464.1"/>
</dbReference>
<evidence type="ECO:0000313" key="2">
    <source>
        <dbReference type="EMBL" id="QDR25063.1"/>
    </source>
</evidence>
<dbReference type="EMBL" id="MK045451">
    <property type="protein sequence ID" value="QDR25063.1"/>
    <property type="molecule type" value="Genomic_DNA"/>
</dbReference>
<keyword evidence="1" id="KW-0472">Membrane</keyword>
<feature type="transmembrane region" description="Helical" evidence="1">
    <location>
        <begin position="48"/>
        <end position="69"/>
    </location>
</feature>
<organism evidence="2">
    <name type="scientific">Halamphora calidilacuna</name>
    <dbReference type="NCBI Taxonomy" id="2133758"/>
    <lineage>
        <taxon>Eukaryota</taxon>
        <taxon>Sar</taxon>
        <taxon>Stramenopiles</taxon>
        <taxon>Ochrophyta</taxon>
        <taxon>Bacillariophyta</taxon>
        <taxon>Bacillariophyceae</taxon>
        <taxon>Bacillariophycidae</taxon>
        <taxon>Naviculales</taxon>
        <taxon>Amphipleuraceae</taxon>
        <taxon>Halamphora</taxon>
    </lineage>
</organism>
<sequence length="215" mass="24037">MNNAKRFFKVRFPLKRIFKTSLRSKLYENDSPTKKVKKSKRKSPKYRYVKIALFASLTLVGGILIGSYYHAPIRRTISLIGVQLKSEFLKTFEENSENKAVRESSNSPTSKNSPFGFKNGLKVIFVLIIGAGTFLLFKNSNMEPVSVEVEKPASTWRDLFDADTPREARHLKGILMIFGGFGTIVVGCVNGAGERTFFTGGGMILVGWQLVTQNA</sequence>
<keyword evidence="2" id="KW-0150">Chloroplast</keyword>
<proteinExistence type="predicted"/>
<dbReference type="GeneID" id="41660809"/>
<feature type="transmembrane region" description="Helical" evidence="1">
    <location>
        <begin position="174"/>
        <end position="193"/>
    </location>
</feature>
<dbReference type="AlphaFoldDB" id="A0A516ZBI3"/>
<geneLocation type="chloroplast" evidence="2"/>
<feature type="transmembrane region" description="Helical" evidence="1">
    <location>
        <begin position="120"/>
        <end position="137"/>
    </location>
</feature>
<accession>A0A516ZBI3</accession>
<keyword evidence="1" id="KW-0812">Transmembrane</keyword>
<evidence type="ECO:0000256" key="1">
    <source>
        <dbReference type="SAM" id="Phobius"/>
    </source>
</evidence>